<name>K1WVT6_MARBU</name>
<evidence type="ECO:0000256" key="4">
    <source>
        <dbReference type="SAM" id="MobiDB-lite"/>
    </source>
</evidence>
<dbReference type="InterPro" id="IPR004038">
    <property type="entry name" value="Ribosomal_eL8/eL30/eS12/Gad45"/>
</dbReference>
<comment type="function">
    <text evidence="3">Required for ribosome biogenesis. Part of a complex which catalyzes pseudouridylation of rRNA. This involves the isomerization of uridine such that the ribose is subsequently attached to C5, instead of the normal N1. Pseudouridine ('psi') residues may serve to stabilize the conformation of rRNAs.</text>
</comment>
<dbReference type="PROSITE" id="PS01082">
    <property type="entry name" value="RIBOSOMAL_L7AE"/>
    <property type="match status" value="1"/>
</dbReference>
<dbReference type="InParanoid" id="K1WVT6"/>
<dbReference type="PRINTS" id="PR00883">
    <property type="entry name" value="NUCLEARHMG"/>
</dbReference>
<sequence>MGKDKSEKRDKKEKKEKKEKRSEVDGVKKSKKEKKSKLNGDNIAAAIEEVTKVKAPAPAEEQEKKKKESVQAVIETAGEAVATKPVGALVPFAAPLADEKVAKKVLKSVKKAAKNKTLKRGVKEVVKALRKSPQGAGNVVVPGVVILAADISPMDVISHIPVLCEDHNVPYIFVSSRAELGAAGNTKRPTSVVMVSEARVGSKKTEKIEGDEEYGDVYKDLVKVVEKETRNVRV</sequence>
<feature type="compositionally biased region" description="Basic and acidic residues" evidence="4">
    <location>
        <begin position="1"/>
        <end position="10"/>
    </location>
</feature>
<organism evidence="6 7">
    <name type="scientific">Marssonina brunnea f. sp. multigermtubi (strain MB_m1)</name>
    <name type="common">Marssonina leaf spot fungus</name>
    <dbReference type="NCBI Taxonomy" id="1072389"/>
    <lineage>
        <taxon>Eukaryota</taxon>
        <taxon>Fungi</taxon>
        <taxon>Dikarya</taxon>
        <taxon>Ascomycota</taxon>
        <taxon>Pezizomycotina</taxon>
        <taxon>Leotiomycetes</taxon>
        <taxon>Helotiales</taxon>
        <taxon>Drepanopezizaceae</taxon>
        <taxon>Drepanopeziza</taxon>
    </lineage>
</organism>
<evidence type="ECO:0000259" key="5">
    <source>
        <dbReference type="Pfam" id="PF01248"/>
    </source>
</evidence>
<dbReference type="Pfam" id="PF01248">
    <property type="entry name" value="Ribosomal_L7Ae"/>
    <property type="match status" value="1"/>
</dbReference>
<dbReference type="HOGENOM" id="CLU_084513_0_0_1"/>
<dbReference type="InterPro" id="IPR029064">
    <property type="entry name" value="Ribosomal_eL30-like_sf"/>
</dbReference>
<dbReference type="eggNOG" id="KOG3167">
    <property type="taxonomic scope" value="Eukaryota"/>
</dbReference>
<dbReference type="RefSeq" id="XP_007296916.1">
    <property type="nucleotide sequence ID" value="XM_007296854.1"/>
</dbReference>
<feature type="compositionally biased region" description="Basic and acidic residues" evidence="4">
    <location>
        <begin position="19"/>
        <end position="28"/>
    </location>
</feature>
<keyword evidence="2 3" id="KW-0694">RNA-binding</keyword>
<dbReference type="GO" id="GO:0003723">
    <property type="term" value="F:RNA binding"/>
    <property type="evidence" value="ECO:0007669"/>
    <property type="project" value="UniProtKB-UniRule"/>
</dbReference>
<keyword evidence="3" id="KW-0539">Nucleus</keyword>
<dbReference type="Proteomes" id="UP000006753">
    <property type="component" value="Unassembled WGS sequence"/>
</dbReference>
<evidence type="ECO:0000256" key="2">
    <source>
        <dbReference type="ARBA" id="ARBA00022884"/>
    </source>
</evidence>
<dbReference type="Gene3D" id="3.30.1330.30">
    <property type="match status" value="1"/>
</dbReference>
<dbReference type="OMA" id="HGIPYVY"/>
<dbReference type="GO" id="GO:0031120">
    <property type="term" value="P:snRNA pseudouridine synthesis"/>
    <property type="evidence" value="ECO:0007669"/>
    <property type="project" value="UniProtKB-UniRule"/>
</dbReference>
<dbReference type="PANTHER" id="PTHR23105">
    <property type="entry name" value="RIBOSOMAL PROTEIN L7AE FAMILY MEMBER"/>
    <property type="match status" value="1"/>
</dbReference>
<comment type="similarity">
    <text evidence="1 3">Belongs to the eukaryotic ribosomal protein eL8 family.</text>
</comment>
<dbReference type="GeneID" id="18764962"/>
<feature type="region of interest" description="Disordered" evidence="4">
    <location>
        <begin position="1"/>
        <end position="41"/>
    </location>
</feature>
<keyword evidence="7" id="KW-1185">Reference proteome</keyword>
<reference evidence="6 7" key="1">
    <citation type="journal article" date="2012" name="BMC Genomics">
        <title>Sequencing the genome of Marssonina brunnea reveals fungus-poplar co-evolution.</title>
        <authorList>
            <person name="Zhu S."/>
            <person name="Cao Y.-Z."/>
            <person name="Jiang C."/>
            <person name="Tan B.-Y."/>
            <person name="Wang Z."/>
            <person name="Feng S."/>
            <person name="Zhang L."/>
            <person name="Su X.-H."/>
            <person name="Brejova B."/>
            <person name="Vinar T."/>
            <person name="Xu M."/>
            <person name="Wang M.-X."/>
            <person name="Zhang S.-G."/>
            <person name="Huang M.-R."/>
            <person name="Wu R."/>
            <person name="Zhou Y."/>
        </authorList>
    </citation>
    <scope>NUCLEOTIDE SEQUENCE [LARGE SCALE GENOMIC DNA]</scope>
    <source>
        <strain evidence="6 7">MB_m1</strain>
    </source>
</reference>
<gene>
    <name evidence="6" type="ORF">MBM_09027</name>
</gene>
<dbReference type="InterPro" id="IPR002415">
    <property type="entry name" value="H/ACA_rnp_Nhp2-like"/>
</dbReference>
<dbReference type="STRING" id="1072389.K1WVT6"/>
<evidence type="ECO:0000313" key="7">
    <source>
        <dbReference type="Proteomes" id="UP000006753"/>
    </source>
</evidence>
<evidence type="ECO:0000256" key="3">
    <source>
        <dbReference type="RuleBase" id="RU366039"/>
    </source>
</evidence>
<accession>K1WVT6</accession>
<dbReference type="OrthoDB" id="5364946at2759"/>
<keyword evidence="3 6" id="KW-0687">Ribonucleoprotein</keyword>
<dbReference type="FunFam" id="3.30.1330.30:FF:000027">
    <property type="entry name" value="H/ACA ribonucleoprotein complex subunit 2"/>
    <property type="match status" value="1"/>
</dbReference>
<proteinExistence type="inferred from homology"/>
<evidence type="ECO:0000313" key="6">
    <source>
        <dbReference type="EMBL" id="EKD12798.1"/>
    </source>
</evidence>
<feature type="domain" description="Ribosomal protein eL8/eL30/eS12/Gadd45" evidence="5">
    <location>
        <begin position="104"/>
        <end position="198"/>
    </location>
</feature>
<dbReference type="GO" id="GO:0042254">
    <property type="term" value="P:ribosome biogenesis"/>
    <property type="evidence" value="ECO:0007669"/>
    <property type="project" value="InterPro"/>
</dbReference>
<dbReference type="InterPro" id="IPR004037">
    <property type="entry name" value="Ribosomal_eL8-like_CS"/>
</dbReference>
<dbReference type="EMBL" id="JH921454">
    <property type="protein sequence ID" value="EKD12798.1"/>
    <property type="molecule type" value="Genomic_DNA"/>
</dbReference>
<dbReference type="AlphaFoldDB" id="K1WVT6"/>
<dbReference type="GO" id="GO:0031429">
    <property type="term" value="C:box H/ACA snoRNP complex"/>
    <property type="evidence" value="ECO:0007669"/>
    <property type="project" value="UniProtKB-UniRule"/>
</dbReference>
<dbReference type="KEGG" id="mbe:MBM_09027"/>
<dbReference type="GO" id="GO:0000398">
    <property type="term" value="P:mRNA splicing, via spliceosome"/>
    <property type="evidence" value="ECO:0007669"/>
    <property type="project" value="UniProtKB-UniRule"/>
</dbReference>
<comment type="subcellular location">
    <subcellularLocation>
        <location evidence="3">Nucleus</location>
        <location evidence="3">Nucleolus</location>
    </subcellularLocation>
</comment>
<evidence type="ECO:0000256" key="1">
    <source>
        <dbReference type="ARBA" id="ARBA00007337"/>
    </source>
</evidence>
<dbReference type="InterPro" id="IPR050257">
    <property type="entry name" value="eL8/uL1-like"/>
</dbReference>
<comment type="function">
    <text evidence="3">Common component of the spliceosome and rRNA processing machinery.</text>
</comment>
<protein>
    <recommendedName>
        <fullName evidence="3">H/ACA ribonucleoprotein complex subunit 2</fullName>
    </recommendedName>
    <alternativeName>
        <fullName evidence="3">Nucleolar protein family A member 2</fullName>
    </alternativeName>
</protein>
<dbReference type="SUPFAM" id="SSF55315">
    <property type="entry name" value="L30e-like"/>
    <property type="match status" value="1"/>
</dbReference>